<organism evidence="8 9">
    <name type="scientific">Endozoicomonas numazuensis</name>
    <dbReference type="NCBI Taxonomy" id="1137799"/>
    <lineage>
        <taxon>Bacteria</taxon>
        <taxon>Pseudomonadati</taxon>
        <taxon>Pseudomonadota</taxon>
        <taxon>Gammaproteobacteria</taxon>
        <taxon>Oceanospirillales</taxon>
        <taxon>Endozoicomonadaceae</taxon>
        <taxon>Endozoicomonas</taxon>
    </lineage>
</organism>
<evidence type="ECO:0000256" key="6">
    <source>
        <dbReference type="SAM" id="Phobius"/>
    </source>
</evidence>
<keyword evidence="9" id="KW-1185">Reference proteome</keyword>
<evidence type="ECO:0000256" key="3">
    <source>
        <dbReference type="ARBA" id="ARBA00022692"/>
    </source>
</evidence>
<comment type="caution">
    <text evidence="8">The sequence shown here is derived from an EMBL/GenBank/DDBJ whole genome shotgun (WGS) entry which is preliminary data.</text>
</comment>
<feature type="transmembrane region" description="Helical" evidence="6">
    <location>
        <begin position="62"/>
        <end position="82"/>
    </location>
</feature>
<evidence type="ECO:0000256" key="2">
    <source>
        <dbReference type="ARBA" id="ARBA00007362"/>
    </source>
</evidence>
<feature type="domain" description="EamA" evidence="7">
    <location>
        <begin position="3"/>
        <end position="132"/>
    </location>
</feature>
<accession>A0A081NI79</accession>
<name>A0A081NI79_9GAMM</name>
<feature type="domain" description="EamA" evidence="7">
    <location>
        <begin position="147"/>
        <end position="283"/>
    </location>
</feature>
<dbReference type="PANTHER" id="PTHR32322">
    <property type="entry name" value="INNER MEMBRANE TRANSPORTER"/>
    <property type="match status" value="1"/>
</dbReference>
<dbReference type="STRING" id="1137799.GZ78_11385"/>
<feature type="transmembrane region" description="Helical" evidence="6">
    <location>
        <begin position="32"/>
        <end position="50"/>
    </location>
</feature>
<sequence length="288" mass="31754">MGLLLATLCWGGNSVAGRMSVGDIPPVALSFWRWTLAFLILFSFTGKNLIRQRKVIFQSRYKLLALGFFSIACFNTLLYIAAQSTQAVNLALIQIALPVITMILAVPLLNIFPKKRQLVGMGIAIPGLLTIFSKGEWSILASLNFGRGDMIMFVATCCWGCYTVLLKRFELPISGAQLLTTLVGVGVTLLFPFYLWEFSVRGGFSVNMKAIYLIGYVILFASLVAYISWNFGVSVLGANTAAMFNFLIPVFSAMFAIPILGETLHQYHLLAAGLIFTGLWIANRRYSS</sequence>
<feature type="transmembrane region" description="Helical" evidence="6">
    <location>
        <begin position="210"/>
        <end position="229"/>
    </location>
</feature>
<feature type="transmembrane region" description="Helical" evidence="6">
    <location>
        <begin position="88"/>
        <end position="111"/>
    </location>
</feature>
<reference evidence="8 9" key="1">
    <citation type="submission" date="2014-06" db="EMBL/GenBank/DDBJ databases">
        <title>Whole Genome Sequences of Three Symbiotic Endozoicomonas Bacteria.</title>
        <authorList>
            <person name="Neave M.J."/>
            <person name="Apprill A."/>
            <person name="Voolstra C.R."/>
        </authorList>
    </citation>
    <scope>NUCLEOTIDE SEQUENCE [LARGE SCALE GENOMIC DNA]</scope>
    <source>
        <strain evidence="8 9">DSM 25634</strain>
    </source>
</reference>
<evidence type="ECO:0000313" key="9">
    <source>
        <dbReference type="Proteomes" id="UP000028073"/>
    </source>
</evidence>
<keyword evidence="3 6" id="KW-0812">Transmembrane</keyword>
<evidence type="ECO:0000256" key="1">
    <source>
        <dbReference type="ARBA" id="ARBA00004141"/>
    </source>
</evidence>
<dbReference type="GO" id="GO:0016020">
    <property type="term" value="C:membrane"/>
    <property type="evidence" value="ECO:0007669"/>
    <property type="project" value="UniProtKB-SubCell"/>
</dbReference>
<dbReference type="Pfam" id="PF00892">
    <property type="entry name" value="EamA"/>
    <property type="match status" value="2"/>
</dbReference>
<dbReference type="PANTHER" id="PTHR32322:SF2">
    <property type="entry name" value="EAMA DOMAIN-CONTAINING PROTEIN"/>
    <property type="match status" value="1"/>
</dbReference>
<protein>
    <recommendedName>
        <fullName evidence="7">EamA domain-containing protein</fullName>
    </recommendedName>
</protein>
<dbReference type="InterPro" id="IPR050638">
    <property type="entry name" value="AA-Vitamin_Transporters"/>
</dbReference>
<comment type="similarity">
    <text evidence="2">Belongs to the EamA transporter family.</text>
</comment>
<dbReference type="Proteomes" id="UP000028073">
    <property type="component" value="Unassembled WGS sequence"/>
</dbReference>
<evidence type="ECO:0000259" key="7">
    <source>
        <dbReference type="Pfam" id="PF00892"/>
    </source>
</evidence>
<evidence type="ECO:0000313" key="8">
    <source>
        <dbReference type="EMBL" id="KEQ18152.1"/>
    </source>
</evidence>
<keyword evidence="5 6" id="KW-0472">Membrane</keyword>
<dbReference type="eggNOG" id="COG0697">
    <property type="taxonomic scope" value="Bacteria"/>
</dbReference>
<comment type="subcellular location">
    <subcellularLocation>
        <location evidence="1">Membrane</location>
        <topology evidence="1">Multi-pass membrane protein</topology>
    </subcellularLocation>
</comment>
<dbReference type="EMBL" id="JOKH01000002">
    <property type="protein sequence ID" value="KEQ18152.1"/>
    <property type="molecule type" value="Genomic_DNA"/>
</dbReference>
<evidence type="ECO:0000256" key="4">
    <source>
        <dbReference type="ARBA" id="ARBA00022989"/>
    </source>
</evidence>
<dbReference type="InterPro" id="IPR000620">
    <property type="entry name" value="EamA_dom"/>
</dbReference>
<evidence type="ECO:0000256" key="5">
    <source>
        <dbReference type="ARBA" id="ARBA00023136"/>
    </source>
</evidence>
<feature type="transmembrane region" description="Helical" evidence="6">
    <location>
        <begin position="241"/>
        <end position="260"/>
    </location>
</feature>
<keyword evidence="4 6" id="KW-1133">Transmembrane helix</keyword>
<dbReference type="SUPFAM" id="SSF103481">
    <property type="entry name" value="Multidrug resistance efflux transporter EmrE"/>
    <property type="match status" value="2"/>
</dbReference>
<feature type="transmembrane region" description="Helical" evidence="6">
    <location>
        <begin position="118"/>
        <end position="135"/>
    </location>
</feature>
<gene>
    <name evidence="8" type="ORF">GZ78_11385</name>
</gene>
<proteinExistence type="inferred from homology"/>
<feature type="transmembrane region" description="Helical" evidence="6">
    <location>
        <begin position="150"/>
        <end position="166"/>
    </location>
</feature>
<dbReference type="InterPro" id="IPR037185">
    <property type="entry name" value="EmrE-like"/>
</dbReference>
<feature type="transmembrane region" description="Helical" evidence="6">
    <location>
        <begin position="178"/>
        <end position="198"/>
    </location>
</feature>
<dbReference type="AlphaFoldDB" id="A0A081NI79"/>
<feature type="transmembrane region" description="Helical" evidence="6">
    <location>
        <begin position="266"/>
        <end position="282"/>
    </location>
</feature>